<dbReference type="EMBL" id="SRMB01000001">
    <property type="protein sequence ID" value="TGE29266.1"/>
    <property type="molecule type" value="Genomic_DNA"/>
</dbReference>
<feature type="region of interest" description="Disordered" evidence="1">
    <location>
        <begin position="1"/>
        <end position="27"/>
    </location>
</feature>
<dbReference type="OrthoDB" id="9993786at2"/>
<reference evidence="2 3" key="1">
    <citation type="submission" date="2019-04" db="EMBL/GenBank/DDBJ databases">
        <authorList>
            <person name="Feng G."/>
            <person name="Zhang J."/>
            <person name="Zhu H."/>
        </authorList>
    </citation>
    <scope>NUCLEOTIDE SEQUENCE [LARGE SCALE GENOMIC DNA]</scope>
    <source>
        <strain evidence="2 3">9PBR-1</strain>
    </source>
</reference>
<evidence type="ECO:0000313" key="3">
    <source>
        <dbReference type="Proteomes" id="UP000298471"/>
    </source>
</evidence>
<sequence length="127" mass="13905">MKTWVNQKMNGAESSTENNKQKAPVWGGPALDAYKEGSMKKCDGQVESRLKHFFSIMFLAAIGLATVVRPAEATENTEEKRVQEIVMGLSHRAKAGQEFAAASKDRIFILSIPTGGNFCPKASCRVQ</sequence>
<dbReference type="RefSeq" id="WP_135393531.1">
    <property type="nucleotide sequence ID" value="NZ_SRMB01000001.1"/>
</dbReference>
<accession>A0A4Z0QIF3</accession>
<feature type="compositionally biased region" description="Polar residues" evidence="1">
    <location>
        <begin position="1"/>
        <end position="18"/>
    </location>
</feature>
<dbReference type="AlphaFoldDB" id="A0A4Z0QIF3"/>
<protein>
    <submittedName>
        <fullName evidence="2">Uncharacterized protein</fullName>
    </submittedName>
</protein>
<proteinExistence type="predicted"/>
<dbReference type="Proteomes" id="UP000298471">
    <property type="component" value="Unassembled WGS sequence"/>
</dbReference>
<evidence type="ECO:0000313" key="2">
    <source>
        <dbReference type="EMBL" id="TGE29266.1"/>
    </source>
</evidence>
<gene>
    <name evidence="2" type="ORF">E5K02_07370</name>
</gene>
<evidence type="ECO:0000256" key="1">
    <source>
        <dbReference type="SAM" id="MobiDB-lite"/>
    </source>
</evidence>
<organism evidence="2 3">
    <name type="scientific">Hymenobacter metallicola</name>
    <dbReference type="NCBI Taxonomy" id="2563114"/>
    <lineage>
        <taxon>Bacteria</taxon>
        <taxon>Pseudomonadati</taxon>
        <taxon>Bacteroidota</taxon>
        <taxon>Cytophagia</taxon>
        <taxon>Cytophagales</taxon>
        <taxon>Hymenobacteraceae</taxon>
        <taxon>Hymenobacter</taxon>
    </lineage>
</organism>
<name>A0A4Z0QIF3_9BACT</name>
<comment type="caution">
    <text evidence="2">The sequence shown here is derived from an EMBL/GenBank/DDBJ whole genome shotgun (WGS) entry which is preliminary data.</text>
</comment>
<keyword evidence="3" id="KW-1185">Reference proteome</keyword>